<proteinExistence type="predicted"/>
<organism evidence="1">
    <name type="scientific">hydrothermal vent metagenome</name>
    <dbReference type="NCBI Taxonomy" id="652676"/>
    <lineage>
        <taxon>unclassified sequences</taxon>
        <taxon>metagenomes</taxon>
        <taxon>ecological metagenomes</taxon>
    </lineage>
</organism>
<reference evidence="1" key="1">
    <citation type="submission" date="2016-10" db="EMBL/GenBank/DDBJ databases">
        <authorList>
            <person name="de Groot N.N."/>
        </authorList>
    </citation>
    <scope>NUCLEOTIDE SEQUENCE</scope>
</reference>
<accession>A0A1W1CIB6</accession>
<name>A0A1W1CIB6_9ZZZZ</name>
<gene>
    <name evidence="1" type="ORF">MNB_SV-14-116</name>
</gene>
<protein>
    <submittedName>
        <fullName evidence="1">Uncharacterized protein</fullName>
    </submittedName>
</protein>
<sequence>MHFEIAKKLLFGRFKVFCSYTRYNVATKANEERHYEYKKR</sequence>
<evidence type="ECO:0000313" key="1">
    <source>
        <dbReference type="EMBL" id="SFV65514.1"/>
    </source>
</evidence>
<dbReference type="AlphaFoldDB" id="A0A1W1CIB6"/>
<dbReference type="EMBL" id="FPHN01000187">
    <property type="protein sequence ID" value="SFV65514.1"/>
    <property type="molecule type" value="Genomic_DNA"/>
</dbReference>